<dbReference type="PANTHER" id="PTHR19282:SF252">
    <property type="entry name" value="TETRASPANIN"/>
    <property type="match status" value="1"/>
</dbReference>
<dbReference type="GO" id="GO:0005886">
    <property type="term" value="C:plasma membrane"/>
    <property type="evidence" value="ECO:0007669"/>
    <property type="project" value="TreeGrafter"/>
</dbReference>
<reference evidence="7" key="1">
    <citation type="journal article" date="2023" name="Mol. Biol. Evol.">
        <title>Third-Generation Sequencing Reveals the Adaptive Role of the Epigenome in Three Deep-Sea Polychaetes.</title>
        <authorList>
            <person name="Perez M."/>
            <person name="Aroh O."/>
            <person name="Sun Y."/>
            <person name="Lan Y."/>
            <person name="Juniper S.K."/>
            <person name="Young C.R."/>
            <person name="Angers B."/>
            <person name="Qian P.Y."/>
        </authorList>
    </citation>
    <scope>NUCLEOTIDE SEQUENCE</scope>
    <source>
        <strain evidence="7">R07B-5</strain>
    </source>
</reference>
<feature type="transmembrane region" description="Helical" evidence="6">
    <location>
        <begin position="28"/>
        <end position="49"/>
    </location>
</feature>
<accession>A0AAD9KR00</accession>
<dbReference type="PRINTS" id="PR00259">
    <property type="entry name" value="TMFOUR"/>
</dbReference>
<proteinExistence type="inferred from homology"/>
<dbReference type="InterPro" id="IPR018499">
    <property type="entry name" value="Tetraspanin/Peripherin"/>
</dbReference>
<evidence type="ECO:0000256" key="6">
    <source>
        <dbReference type="RuleBase" id="RU361218"/>
    </source>
</evidence>
<evidence type="ECO:0000256" key="3">
    <source>
        <dbReference type="ARBA" id="ARBA00022692"/>
    </source>
</evidence>
<evidence type="ECO:0000256" key="4">
    <source>
        <dbReference type="ARBA" id="ARBA00022989"/>
    </source>
</evidence>
<dbReference type="PANTHER" id="PTHR19282">
    <property type="entry name" value="TETRASPANIN"/>
    <property type="match status" value="1"/>
</dbReference>
<dbReference type="PIRSF" id="PIRSF002419">
    <property type="entry name" value="Tetraspanin"/>
    <property type="match status" value="1"/>
</dbReference>
<evidence type="ECO:0000256" key="2">
    <source>
        <dbReference type="ARBA" id="ARBA00006840"/>
    </source>
</evidence>
<organism evidence="7 8">
    <name type="scientific">Ridgeia piscesae</name>
    <name type="common">Tubeworm</name>
    <dbReference type="NCBI Taxonomy" id="27915"/>
    <lineage>
        <taxon>Eukaryota</taxon>
        <taxon>Metazoa</taxon>
        <taxon>Spiralia</taxon>
        <taxon>Lophotrochozoa</taxon>
        <taxon>Annelida</taxon>
        <taxon>Polychaeta</taxon>
        <taxon>Sedentaria</taxon>
        <taxon>Canalipalpata</taxon>
        <taxon>Sabellida</taxon>
        <taxon>Siboglinidae</taxon>
        <taxon>Ridgeia</taxon>
    </lineage>
</organism>
<dbReference type="Gene3D" id="1.10.1450.10">
    <property type="entry name" value="Tetraspanin"/>
    <property type="match status" value="1"/>
</dbReference>
<dbReference type="FunFam" id="1.10.1450.10:FF:000029">
    <property type="entry name" value="Tetraspanin"/>
    <property type="match status" value="1"/>
</dbReference>
<gene>
    <name evidence="7" type="ORF">NP493_688g00014</name>
</gene>
<evidence type="ECO:0000313" key="8">
    <source>
        <dbReference type="Proteomes" id="UP001209878"/>
    </source>
</evidence>
<feature type="transmembrane region" description="Helical" evidence="6">
    <location>
        <begin position="181"/>
        <end position="206"/>
    </location>
</feature>
<dbReference type="InterPro" id="IPR008952">
    <property type="entry name" value="Tetraspanin_EC2_sf"/>
</dbReference>
<name>A0AAD9KR00_RIDPI</name>
<keyword evidence="8" id="KW-1185">Reference proteome</keyword>
<evidence type="ECO:0000313" key="7">
    <source>
        <dbReference type="EMBL" id="KAK2176073.1"/>
    </source>
</evidence>
<keyword evidence="3 6" id="KW-0812">Transmembrane</keyword>
<sequence>MLSVGIAIKVRLHIYAELTSIYPSEATYVIIIIGAVIVVVGTMGCCCTAKGSSGPLYAYAVFLMLVFIVELSAAISLFVYRGKVKDSLEDGIKEAMDNYLEKESTRNAIDGIQSKLQCCGRYNYTDWFTIHWEAANKTANSVPASCCIKKNCVHTNLTPNDTSVYHQGCFDMVTTFTQKNFSVLGGVAIGFCFLQLFGSLFACCLARVINKAKYEQVA</sequence>
<evidence type="ECO:0000256" key="1">
    <source>
        <dbReference type="ARBA" id="ARBA00004141"/>
    </source>
</evidence>
<comment type="caution">
    <text evidence="6">Lacks conserved residue(s) required for the propagation of feature annotation.</text>
</comment>
<protein>
    <recommendedName>
        <fullName evidence="6">Tetraspanin</fullName>
    </recommendedName>
</protein>
<comment type="caution">
    <text evidence="7">The sequence shown here is derived from an EMBL/GenBank/DDBJ whole genome shotgun (WGS) entry which is preliminary data.</text>
</comment>
<comment type="subcellular location">
    <subcellularLocation>
        <location evidence="1 6">Membrane</location>
        <topology evidence="1 6">Multi-pass membrane protein</topology>
    </subcellularLocation>
</comment>
<dbReference type="InterPro" id="IPR000301">
    <property type="entry name" value="Tetraspanin_animals"/>
</dbReference>
<dbReference type="AlphaFoldDB" id="A0AAD9KR00"/>
<dbReference type="Proteomes" id="UP001209878">
    <property type="component" value="Unassembled WGS sequence"/>
</dbReference>
<keyword evidence="4 6" id="KW-1133">Transmembrane helix</keyword>
<comment type="similarity">
    <text evidence="2 6">Belongs to the tetraspanin (TM4SF) family.</text>
</comment>
<dbReference type="Pfam" id="PF00335">
    <property type="entry name" value="Tetraspanin"/>
    <property type="match status" value="1"/>
</dbReference>
<dbReference type="EMBL" id="JAODUO010000686">
    <property type="protein sequence ID" value="KAK2176073.1"/>
    <property type="molecule type" value="Genomic_DNA"/>
</dbReference>
<evidence type="ECO:0000256" key="5">
    <source>
        <dbReference type="ARBA" id="ARBA00023136"/>
    </source>
</evidence>
<keyword evidence="5 6" id="KW-0472">Membrane</keyword>
<dbReference type="SUPFAM" id="SSF48652">
    <property type="entry name" value="Tetraspanin"/>
    <property type="match status" value="1"/>
</dbReference>
<feature type="transmembrane region" description="Helical" evidence="6">
    <location>
        <begin position="56"/>
        <end position="80"/>
    </location>
</feature>